<proteinExistence type="predicted"/>
<dbReference type="Proteomes" id="UP000054097">
    <property type="component" value="Unassembled WGS sequence"/>
</dbReference>
<dbReference type="Gene3D" id="3.30.560.10">
    <property type="entry name" value="Glucose Oxidase, domain 3"/>
    <property type="match status" value="1"/>
</dbReference>
<keyword evidence="3" id="KW-1185">Reference proteome</keyword>
<dbReference type="Gene3D" id="3.80.10.10">
    <property type="entry name" value="Ribonuclease Inhibitor"/>
    <property type="match status" value="2"/>
</dbReference>
<dbReference type="EMBL" id="KN824421">
    <property type="protein sequence ID" value="KIM20575.1"/>
    <property type="molecule type" value="Genomic_DNA"/>
</dbReference>
<sequence length="1078" mass="121005">MEYRVLSTRLPHDIRFLICEQVACIPSPFEYISHLEGDDWASLQKAVSDGWRRSSNILAVICLISKDWNSTAVPLLYKFMRLKTEHQVEVAGATLEYRHENPAPWIGSPHGGFVRMIDIGTRRELNQDKVTHKALPGFQQLVTYSIHLRSFRTSIVDVSKTGSSIDSRYRNRVLPNLLKSSQRLTTLEISDWDFQAADLQRLINGLPALNTLILGSTLLLELQSKRLITRSESLRTIVFMDPRVAEDGSHCMYAGSFIVVATWDLPNLRSILIQDCCPIHWVLVNMKPLLSKHQGTISDIVFRRWTTKFLDEAVMMLREAFGDFGHVQSTETSGLTKRYMPGIRLPHDIRFLICEQAACTPSPFEFSSHLEGGNWAALQLAVSNDCRHSSNILAAICLISKDWNMNIAGATLEHRHENPAPWIGSPHGSFVRTIDMGTRRESNEDTFTPKAISGIQQLVTYSIHLRSFRTSIVDVSKITSGVGTRIIPNLLRGGQQLTTLEISDGRFQATDLQRLICGLPALNTLVLSSLILLELQFRRSITHSESLRTIVLMDARGNNEDPTHCVYAAAFTVVAAWDLPNLQSILVQDCCPIKSPLVMEQNLPEVPNLSLEVTEKKPSARKLPHDILVLLFNQVACIPRPLDYLSHLEGDEWGNLQQSVSNEARRSSGLLALMSLVSKDWNGTAVPLLYKFMRLKTKDQIVVAGATLELRHDNPYPWIGASHGTFVRRIDVGTRREMGYPVDTADVIVDVQRLVAHSPYLRSFRTSTWSSGSRNAVGLNAKYGTRLIPSLLNCGQHLTMLEISDSIFQVPDLQRLINGLPSLETLIATSLLMLELQSKRVKIRSETLKTIVFFDLQNKQDPFTCQLDLPFSVIASWTLPKLESVLVQDCCPINRVLRIMQPVLTRNQGTLRNVVFRRWAFTFTTEEVKLLRETFIEFSNMKTTSSSSETFHPPDRKTVEDLWMTYDMSVRGTSGPIQVSYPPFLYPAVILQLSGTDPVSLLKKLRIPVIANLPGVGQNFKDNPTVGAGGILINDLNRGPATSTNATWVEEQHILYETEKKGARPLSKSSVPSQPVPQ</sequence>
<dbReference type="HOGENOM" id="CLU_286543_0_0_1"/>
<protein>
    <submittedName>
        <fullName evidence="2">Uncharacterized protein</fullName>
    </submittedName>
</protein>
<feature type="region of interest" description="Disordered" evidence="1">
    <location>
        <begin position="1059"/>
        <end position="1078"/>
    </location>
</feature>
<evidence type="ECO:0000313" key="3">
    <source>
        <dbReference type="Proteomes" id="UP000054097"/>
    </source>
</evidence>
<organism evidence="2 3">
    <name type="scientific">Serendipita vermifera MAFF 305830</name>
    <dbReference type="NCBI Taxonomy" id="933852"/>
    <lineage>
        <taxon>Eukaryota</taxon>
        <taxon>Fungi</taxon>
        <taxon>Dikarya</taxon>
        <taxon>Basidiomycota</taxon>
        <taxon>Agaricomycotina</taxon>
        <taxon>Agaricomycetes</taxon>
        <taxon>Sebacinales</taxon>
        <taxon>Serendipitaceae</taxon>
        <taxon>Serendipita</taxon>
    </lineage>
</organism>
<feature type="compositionally biased region" description="Low complexity" evidence="1">
    <location>
        <begin position="1069"/>
        <end position="1078"/>
    </location>
</feature>
<dbReference type="InterPro" id="IPR036188">
    <property type="entry name" value="FAD/NAD-bd_sf"/>
</dbReference>
<accession>A0A0C3A7F1</accession>
<name>A0A0C3A7F1_SERVB</name>
<evidence type="ECO:0000256" key="1">
    <source>
        <dbReference type="SAM" id="MobiDB-lite"/>
    </source>
</evidence>
<gene>
    <name evidence="2" type="ORF">M408DRAFT_30250</name>
</gene>
<evidence type="ECO:0000313" key="2">
    <source>
        <dbReference type="EMBL" id="KIM20575.1"/>
    </source>
</evidence>
<reference evidence="3" key="2">
    <citation type="submission" date="2015-01" db="EMBL/GenBank/DDBJ databases">
        <title>Evolutionary Origins and Diversification of the Mycorrhizal Mutualists.</title>
        <authorList>
            <consortium name="DOE Joint Genome Institute"/>
            <consortium name="Mycorrhizal Genomics Consortium"/>
            <person name="Kohler A."/>
            <person name="Kuo A."/>
            <person name="Nagy L.G."/>
            <person name="Floudas D."/>
            <person name="Copeland A."/>
            <person name="Barry K.W."/>
            <person name="Cichocki N."/>
            <person name="Veneault-Fourrey C."/>
            <person name="LaButti K."/>
            <person name="Lindquist E.A."/>
            <person name="Lipzen A."/>
            <person name="Lundell T."/>
            <person name="Morin E."/>
            <person name="Murat C."/>
            <person name="Riley R."/>
            <person name="Ohm R."/>
            <person name="Sun H."/>
            <person name="Tunlid A."/>
            <person name="Henrissat B."/>
            <person name="Grigoriev I.V."/>
            <person name="Hibbett D.S."/>
            <person name="Martin F."/>
        </authorList>
    </citation>
    <scope>NUCLEOTIDE SEQUENCE [LARGE SCALE GENOMIC DNA]</scope>
    <source>
        <strain evidence="3">MAFF 305830</strain>
    </source>
</reference>
<dbReference type="InterPro" id="IPR032675">
    <property type="entry name" value="LRR_dom_sf"/>
</dbReference>
<dbReference type="SUPFAM" id="SSF52058">
    <property type="entry name" value="L domain-like"/>
    <property type="match status" value="1"/>
</dbReference>
<dbReference type="SUPFAM" id="SSF52047">
    <property type="entry name" value="RNI-like"/>
    <property type="match status" value="1"/>
</dbReference>
<dbReference type="AlphaFoldDB" id="A0A0C3A7F1"/>
<reference evidence="2 3" key="1">
    <citation type="submission" date="2014-04" db="EMBL/GenBank/DDBJ databases">
        <authorList>
            <consortium name="DOE Joint Genome Institute"/>
            <person name="Kuo A."/>
            <person name="Zuccaro A."/>
            <person name="Kohler A."/>
            <person name="Nagy L.G."/>
            <person name="Floudas D."/>
            <person name="Copeland A."/>
            <person name="Barry K.W."/>
            <person name="Cichocki N."/>
            <person name="Veneault-Fourrey C."/>
            <person name="LaButti K."/>
            <person name="Lindquist E.A."/>
            <person name="Lipzen A."/>
            <person name="Lundell T."/>
            <person name="Morin E."/>
            <person name="Murat C."/>
            <person name="Sun H."/>
            <person name="Tunlid A."/>
            <person name="Henrissat B."/>
            <person name="Grigoriev I.V."/>
            <person name="Hibbett D.S."/>
            <person name="Martin F."/>
            <person name="Nordberg H.P."/>
            <person name="Cantor M.N."/>
            <person name="Hua S.X."/>
        </authorList>
    </citation>
    <scope>NUCLEOTIDE SEQUENCE [LARGE SCALE GENOMIC DNA]</scope>
    <source>
        <strain evidence="2 3">MAFF 305830</strain>
    </source>
</reference>
<dbReference type="Gene3D" id="3.50.50.60">
    <property type="entry name" value="FAD/NAD(P)-binding domain"/>
    <property type="match status" value="1"/>
</dbReference>